<keyword evidence="4" id="KW-1185">Reference proteome</keyword>
<dbReference type="Pfam" id="PF13622">
    <property type="entry name" value="4HBT_3"/>
    <property type="match status" value="1"/>
</dbReference>
<dbReference type="InterPro" id="IPR049449">
    <property type="entry name" value="TesB_ACOT8-like_N"/>
</dbReference>
<feature type="domain" description="Acyl-CoA thioesterase-like C-terminal" evidence="2">
    <location>
        <begin position="143"/>
        <end position="276"/>
    </location>
</feature>
<dbReference type="Pfam" id="PF20789">
    <property type="entry name" value="4HBT_3C"/>
    <property type="match status" value="1"/>
</dbReference>
<evidence type="ECO:0000259" key="1">
    <source>
        <dbReference type="Pfam" id="PF13622"/>
    </source>
</evidence>
<dbReference type="AlphaFoldDB" id="A0A3D9UYK6"/>
<dbReference type="EMBL" id="QTUA01000001">
    <property type="protein sequence ID" value="REF29901.1"/>
    <property type="molecule type" value="Genomic_DNA"/>
</dbReference>
<comment type="caution">
    <text evidence="3">The sequence shown here is derived from an EMBL/GenBank/DDBJ whole genome shotgun (WGS) entry which is preliminary data.</text>
</comment>
<reference evidence="3 4" key="1">
    <citation type="submission" date="2018-08" db="EMBL/GenBank/DDBJ databases">
        <title>Sequencing the genomes of 1000 actinobacteria strains.</title>
        <authorList>
            <person name="Klenk H.-P."/>
        </authorList>
    </citation>
    <scope>NUCLEOTIDE SEQUENCE [LARGE SCALE GENOMIC DNA]</scope>
    <source>
        <strain evidence="3 4">DSM 22967</strain>
    </source>
</reference>
<feature type="domain" description="Acyl-CoA thioesterase-like N-terminal HotDog" evidence="1">
    <location>
        <begin position="37"/>
        <end position="117"/>
    </location>
</feature>
<dbReference type="Gene3D" id="2.40.160.210">
    <property type="entry name" value="Acyl-CoA thioesterase, double hotdog domain"/>
    <property type="match status" value="1"/>
</dbReference>
<sequence>MTDSTAPTAPTTDIHPLDRALELTPTEPGVWRGRTTADYWNMVGPFGGVTAATLLRAVQLHPDVLGEPLALTVNFAGPIEDGEFEVRAEPVRTNNSNRHWTLELRQGDEVLTTGTMLTGVRRDTWTDVEATRPEADGPENFERYPGLPGINWVSAYDLRYVSGGLPTEADGSADDSRSTLWVRDQPARPLDHAALTAMADCFYPRAFRRRGGFVPAGTVTLTVHFLADASEVAAHGTEHLLGTAFSRRFGRGYFDQTGELWSQDGRLLATSHQLVYFKA</sequence>
<evidence type="ECO:0000313" key="3">
    <source>
        <dbReference type="EMBL" id="REF29901.1"/>
    </source>
</evidence>
<dbReference type="Proteomes" id="UP000256253">
    <property type="component" value="Unassembled WGS sequence"/>
</dbReference>
<organism evidence="3 4">
    <name type="scientific">Calidifontibacter indicus</name>
    <dbReference type="NCBI Taxonomy" id="419650"/>
    <lineage>
        <taxon>Bacteria</taxon>
        <taxon>Bacillati</taxon>
        <taxon>Actinomycetota</taxon>
        <taxon>Actinomycetes</taxon>
        <taxon>Micrococcales</taxon>
        <taxon>Dermacoccaceae</taxon>
        <taxon>Calidifontibacter</taxon>
    </lineage>
</organism>
<evidence type="ECO:0000259" key="2">
    <source>
        <dbReference type="Pfam" id="PF20789"/>
    </source>
</evidence>
<evidence type="ECO:0000313" key="4">
    <source>
        <dbReference type="Proteomes" id="UP000256253"/>
    </source>
</evidence>
<dbReference type="InterPro" id="IPR042171">
    <property type="entry name" value="Acyl-CoA_hotdog"/>
</dbReference>
<protein>
    <submittedName>
        <fullName evidence="3">Acyl-CoA thioesterase</fullName>
    </submittedName>
</protein>
<proteinExistence type="predicted"/>
<dbReference type="InterPro" id="IPR029069">
    <property type="entry name" value="HotDog_dom_sf"/>
</dbReference>
<dbReference type="SUPFAM" id="SSF54637">
    <property type="entry name" value="Thioesterase/thiol ester dehydrase-isomerase"/>
    <property type="match status" value="2"/>
</dbReference>
<dbReference type="RefSeq" id="WP_211308360.1">
    <property type="nucleotide sequence ID" value="NZ_QTUA01000001.1"/>
</dbReference>
<accession>A0A3D9UYK6</accession>
<dbReference type="InterPro" id="IPR049450">
    <property type="entry name" value="ACOT8-like_C"/>
</dbReference>
<gene>
    <name evidence="3" type="ORF">DFJ65_0885</name>
</gene>
<name>A0A3D9UYK6_9MICO</name>